<dbReference type="AlphaFoldDB" id="Q7MC69"/>
<evidence type="ECO:0000259" key="3">
    <source>
        <dbReference type="PROSITE" id="PS51000"/>
    </source>
</evidence>
<dbReference type="STRING" id="672.VV93_v1c44210"/>
<dbReference type="PANTHER" id="PTHR30363:SF44">
    <property type="entry name" value="AGA OPERON TRANSCRIPTIONAL REPRESSOR-RELATED"/>
    <property type="match status" value="1"/>
</dbReference>
<proteinExistence type="predicted"/>
<dbReference type="NCBIfam" id="NF040755">
    <property type="entry name" value="AgaR"/>
    <property type="match status" value="1"/>
</dbReference>
<reference evidence="4 5" key="1">
    <citation type="journal article" date="2003" name="Genome Res.">
        <title>Comparative genome analysis of Vibrio vulnificus, a marine pathogen.</title>
        <authorList>
            <person name="Chen C.Y."/>
            <person name="Wu K.M."/>
            <person name="Chang Y.C."/>
            <person name="Chang C.H."/>
            <person name="Tsai H.C."/>
            <person name="Liao T.L."/>
            <person name="Liu Y.M."/>
            <person name="Chen H.J."/>
            <person name="Shen A.B."/>
            <person name="Li J.C."/>
            <person name="Su T.L."/>
            <person name="Shao C.P."/>
            <person name="Lee C.T."/>
            <person name="Hor L.I."/>
            <person name="Tsai S.F."/>
        </authorList>
    </citation>
    <scope>NUCLEOTIDE SEQUENCE [LARGE SCALE GENOMIC DNA]</scope>
    <source>
        <strain evidence="4 5">YJ016</strain>
    </source>
</reference>
<dbReference type="GO" id="GO:0003700">
    <property type="term" value="F:DNA-binding transcription factor activity"/>
    <property type="evidence" value="ECO:0007669"/>
    <property type="project" value="InterPro"/>
</dbReference>
<dbReference type="InterPro" id="IPR037171">
    <property type="entry name" value="NagB/RpiA_transferase-like"/>
</dbReference>
<evidence type="ECO:0000256" key="2">
    <source>
        <dbReference type="ARBA" id="ARBA00023163"/>
    </source>
</evidence>
<dbReference type="Gene3D" id="3.40.50.1360">
    <property type="match status" value="1"/>
</dbReference>
<dbReference type="InterPro" id="IPR001034">
    <property type="entry name" value="DeoR_HTH"/>
</dbReference>
<dbReference type="KEGG" id="vvy:VVA1518"/>
<keyword evidence="2" id="KW-0804">Transcription</keyword>
<protein>
    <submittedName>
        <fullName evidence="4">Transcriptional regulator of sugar metabolism</fullName>
    </submittedName>
</protein>
<gene>
    <name evidence="4" type="ordered locus">VVA1518</name>
</gene>
<dbReference type="InterPro" id="IPR014036">
    <property type="entry name" value="DeoR-like_C"/>
</dbReference>
<sequence>MMTSAERRQRIMSHIRQHGSGKVDDFALAFNVSAVTIRHDLNLLEKEGCVFRCYGGANLNPNFAFDQPLYRKDQINRDIKQMIAYAAAQLIGDGEAIILDSGSTIALMPQHLTQKKLVVMTNALNTAYQLSHNDNVELHVIGGSLRRASCSLTGHHGEQQIRTYLFDKLFLGVDGFDLQAGITTPDNHEAQVNRAMCDVARQVIAVTDSSKFGRKSFCMIRAANQIDVLVTDSHIPHATHEALLAMGVEVILADQMAPNRKLN</sequence>
<evidence type="ECO:0000256" key="1">
    <source>
        <dbReference type="ARBA" id="ARBA00023015"/>
    </source>
</evidence>
<dbReference type="InterPro" id="IPR047779">
    <property type="entry name" value="AgaR-like"/>
</dbReference>
<feature type="domain" description="HTH deoR-type" evidence="3">
    <location>
        <begin position="4"/>
        <end position="59"/>
    </location>
</feature>
<dbReference type="InterPro" id="IPR050313">
    <property type="entry name" value="Carb_Metab_HTH_regulators"/>
</dbReference>
<accession>Q7MC69</accession>
<dbReference type="HOGENOM" id="CLU_060699_3_1_6"/>
<dbReference type="InterPro" id="IPR036390">
    <property type="entry name" value="WH_DNA-bd_sf"/>
</dbReference>
<dbReference type="SMART" id="SM01134">
    <property type="entry name" value="DeoRC"/>
    <property type="match status" value="1"/>
</dbReference>
<organism evidence="4 5">
    <name type="scientific">Vibrio vulnificus (strain YJ016)</name>
    <dbReference type="NCBI Taxonomy" id="196600"/>
    <lineage>
        <taxon>Bacteria</taxon>
        <taxon>Pseudomonadati</taxon>
        <taxon>Pseudomonadota</taxon>
        <taxon>Gammaproteobacteria</taxon>
        <taxon>Vibrionales</taxon>
        <taxon>Vibrionaceae</taxon>
        <taxon>Vibrio</taxon>
    </lineage>
</organism>
<dbReference type="Pfam" id="PF00455">
    <property type="entry name" value="DeoRC"/>
    <property type="match status" value="1"/>
</dbReference>
<dbReference type="Pfam" id="PF08220">
    <property type="entry name" value="HTH_DeoR"/>
    <property type="match status" value="1"/>
</dbReference>
<dbReference type="SUPFAM" id="SSF46785">
    <property type="entry name" value="Winged helix' DNA-binding domain"/>
    <property type="match status" value="1"/>
</dbReference>
<dbReference type="PROSITE" id="PS51000">
    <property type="entry name" value="HTH_DEOR_2"/>
    <property type="match status" value="1"/>
</dbReference>
<keyword evidence="1" id="KW-0805">Transcription regulation</keyword>
<name>Q7MC69_VIBVY</name>
<evidence type="ECO:0000313" key="4">
    <source>
        <dbReference type="EMBL" id="BAC97544.1"/>
    </source>
</evidence>
<dbReference type="Proteomes" id="UP000002675">
    <property type="component" value="Chromosome II"/>
</dbReference>
<dbReference type="PANTHER" id="PTHR30363">
    <property type="entry name" value="HTH-TYPE TRANSCRIPTIONAL REGULATOR SRLR-RELATED"/>
    <property type="match status" value="1"/>
</dbReference>
<evidence type="ECO:0000313" key="5">
    <source>
        <dbReference type="Proteomes" id="UP000002675"/>
    </source>
</evidence>
<dbReference type="EMBL" id="BA000038">
    <property type="protein sequence ID" value="BAC97544.1"/>
    <property type="molecule type" value="Genomic_DNA"/>
</dbReference>
<dbReference type="SMART" id="SM00420">
    <property type="entry name" value="HTH_DEOR"/>
    <property type="match status" value="1"/>
</dbReference>
<dbReference type="eggNOG" id="COG1349">
    <property type="taxonomic scope" value="Bacteria"/>
</dbReference>
<dbReference type="SUPFAM" id="SSF100950">
    <property type="entry name" value="NagB/RpiA/CoA transferase-like"/>
    <property type="match status" value="1"/>
</dbReference>